<dbReference type="EMBL" id="CP007154">
    <property type="protein sequence ID" value="AHH45517.1"/>
    <property type="molecule type" value="Genomic_DNA"/>
</dbReference>
<dbReference type="Proteomes" id="UP000019229">
    <property type="component" value="Chromosome"/>
</dbReference>
<sequence length="1170" mass="137392">MIKKIGVISLIFMPFVFVSQAPNQIESFDPDTFEQTFDKESTVTFQYVFPQTFEKNTTSFSYLWDSGAGDVQTRNFDSNFTQLSKIQDWINQYPNLKARFQQLYNNQCYNNRNCQNWYFSVISNIYWEKYVKNNTFEIPGTHYLDFLNTVDLRIRVNDNQIFDMGKKLNEQAMEKLGQILRAPNNSYFRIQDISYKISVSTSGNYFSNFWGTLRLKYLYHHTGFQPDLNLKNFLETTKTRFNNEVVSKNILNINKRIDVEPNRVISLDEQIQKSVEVINEKLTNFSRELNDDVYNSRIEYIILNNKDLAFVIKFNHPQNKNRYTYLLNPKVKILFLPSVYELSQELEKRLILTPSKIYKEDNRYELVDDEPEQIEEPEPATRKDSYGFTYGGKWEFHNSVDVSFFASKQENEILYINNQPVDVLDQNFHFNLEDLRLSQKESLKAINEYKIEIKQFDKNSNEQENEQLLAVYQIDLVIKSANSVLDIKWFAWNPDKNIEQKKLITPYLTDENGEFLLDSLGNRVDNPDFDPLLDPKTGTKKEIVWVSIGSNLDNLPMSTFFNQLPDEIKQSQNNQEANFGFIAEASVSGKGAILQINNEIRNQDTSNFYYSINENNKKNFELKSFNDRLIHPIKISSNENNYFSTSGIWLFSSQFPKGTTSYKIVAIGQEDNKKLFSSVFENKAIVPFWESEAGTRLKQYLINRKFNLKTIEQLSYEKILLYWKSFINEELFKTFYKTAQANIEQDVNISEMLSNFVSLNNNSEPTISKENAKKLLSLLLNDNTHLKDLELTLAQSSKNSDGTYNLKIDISSKNLENKFENLVDQDSITILNFKPKTYENKEKRKIEIDELEKQLSKNLTTEQVYELLKKLPNSDKLNFAFEKENELESVKLIVKPEYENDFYVSKKELFWKNNSFKSSAFNFINIFETLDLKQINLTGISDFQQAKEFVLTIIQQNWNNSNWKYGKDWEIVDFDNILLKAIKNIEKFDKPPHQIYLLKLRVLENLNTQIYGSQNIELVNIVGSLDVPKISNLSSIKLDNIKINTKNNPNFEIELKNKINSELLKNNLDLENFVQLSNFDEVINNFKNNPNLEFQNLKIDPLTFQLSGNNEIKIINKDFNVVKNNEDEPKNIFQNKKTYYWLIPVIIFSTIGLGFLIFWLYNKFIIKFKK</sequence>
<keyword evidence="2" id="KW-0732">Signal</keyword>
<evidence type="ECO:0000256" key="2">
    <source>
        <dbReference type="SAM" id="SignalP"/>
    </source>
</evidence>
<keyword evidence="1" id="KW-0812">Transmembrane</keyword>
<evidence type="ECO:0000256" key="1">
    <source>
        <dbReference type="SAM" id="Phobius"/>
    </source>
</evidence>
<dbReference type="eggNOG" id="ENOG5033ZHA">
    <property type="taxonomic scope" value="Bacteria"/>
</dbReference>
<dbReference type="NCBIfam" id="NF045892">
    <property type="entry name" value="ICE_Mbov_0399"/>
    <property type="match status" value="1"/>
</dbReference>
<feature type="signal peptide" evidence="2">
    <location>
        <begin position="1"/>
        <end position="21"/>
    </location>
</feature>
<dbReference type="AlphaFoldDB" id="W5UTR4"/>
<protein>
    <recommendedName>
        <fullName evidence="5">ICEF-II</fullName>
    </recommendedName>
</protein>
<dbReference type="HOGENOM" id="CLU_270298_0_0_14"/>
<dbReference type="PATRIC" id="fig|743966.3.peg.517"/>
<evidence type="ECO:0000313" key="3">
    <source>
        <dbReference type="EMBL" id="AHH45517.1"/>
    </source>
</evidence>
<organism evidence="3 4">
    <name type="scientific">Mesomycoplasma bovoculi M165/69</name>
    <dbReference type="NCBI Taxonomy" id="743966"/>
    <lineage>
        <taxon>Bacteria</taxon>
        <taxon>Bacillati</taxon>
        <taxon>Mycoplasmatota</taxon>
        <taxon>Mycoplasmoidales</taxon>
        <taxon>Metamycoplasmataceae</taxon>
        <taxon>Mesomycoplasma</taxon>
    </lineage>
</organism>
<reference evidence="3 4" key="1">
    <citation type="journal article" date="2014" name="Genome Announc.">
        <title>Complete Genome Sequence of Mycoplasma bovoculi Strain M165/69T (ATCC 29104).</title>
        <authorList>
            <person name="Calcutt M.J."/>
            <person name="Foecking M.F."/>
        </authorList>
    </citation>
    <scope>NUCLEOTIDE SEQUENCE [LARGE SCALE GENOMIC DNA]</scope>
    <source>
        <strain evidence="3">M165/69</strain>
    </source>
</reference>
<keyword evidence="1" id="KW-0472">Membrane</keyword>
<name>W5UTR4_9BACT</name>
<dbReference type="OrthoDB" id="400200at2"/>
<dbReference type="RefSeq" id="WP_025279649.1">
    <property type="nucleotide sequence ID" value="NZ_CP007154.1"/>
</dbReference>
<feature type="transmembrane region" description="Helical" evidence="1">
    <location>
        <begin position="1139"/>
        <end position="1161"/>
    </location>
</feature>
<feature type="chain" id="PRO_5004872509" description="ICEF-II" evidence="2">
    <location>
        <begin position="22"/>
        <end position="1170"/>
    </location>
</feature>
<accession>W5UTR4</accession>
<proteinExistence type="predicted"/>
<gene>
    <name evidence="3" type="ORF">MYB_02580</name>
</gene>
<dbReference type="KEGG" id="mbc:MYB_02580"/>
<keyword evidence="1" id="KW-1133">Transmembrane helix</keyword>
<evidence type="ECO:0000313" key="4">
    <source>
        <dbReference type="Proteomes" id="UP000019229"/>
    </source>
</evidence>
<dbReference type="STRING" id="743966.MYB_02580"/>
<evidence type="ECO:0008006" key="5">
    <source>
        <dbReference type="Google" id="ProtNLM"/>
    </source>
</evidence>
<keyword evidence="4" id="KW-1185">Reference proteome</keyword>